<comment type="subcellular location">
    <subcellularLocation>
        <location evidence="1 8">Cytoplasm</location>
    </subcellularLocation>
</comment>
<dbReference type="AlphaFoldDB" id="A0A0D5YVX9"/>
<dbReference type="Proteomes" id="UP000032726">
    <property type="component" value="Chromosome"/>
</dbReference>
<dbReference type="InterPro" id="IPR012094">
    <property type="entry name" value="tRNA_Ile_lys_synt"/>
</dbReference>
<dbReference type="Pfam" id="PF11734">
    <property type="entry name" value="TilS_C"/>
    <property type="match status" value="1"/>
</dbReference>
<gene>
    <name evidence="8" type="primary">tilS</name>
    <name evidence="10" type="ORF">VC82_2937</name>
</gene>
<evidence type="ECO:0000313" key="11">
    <source>
        <dbReference type="Proteomes" id="UP000032726"/>
    </source>
</evidence>
<evidence type="ECO:0000256" key="5">
    <source>
        <dbReference type="ARBA" id="ARBA00022741"/>
    </source>
</evidence>
<dbReference type="InterPro" id="IPR012795">
    <property type="entry name" value="tRNA_Ile_lys_synt_N"/>
</dbReference>
<dbReference type="PATRIC" id="fig|516051.4.peg.3008"/>
<protein>
    <recommendedName>
        <fullName evidence="8">tRNA(Ile)-lysidine synthase</fullName>
        <ecNumber evidence="8">6.3.4.19</ecNumber>
    </recommendedName>
    <alternativeName>
        <fullName evidence="8">tRNA(Ile)-2-lysyl-cytidine synthase</fullName>
    </alternativeName>
    <alternativeName>
        <fullName evidence="8">tRNA(Ile)-lysidine synthetase</fullName>
    </alternativeName>
</protein>
<dbReference type="PANTHER" id="PTHR43033:SF1">
    <property type="entry name" value="TRNA(ILE)-LYSIDINE SYNTHASE-RELATED"/>
    <property type="match status" value="1"/>
</dbReference>
<dbReference type="EMBL" id="CP011071">
    <property type="protein sequence ID" value="AKA36482.1"/>
    <property type="molecule type" value="Genomic_DNA"/>
</dbReference>
<dbReference type="SUPFAM" id="SSF56037">
    <property type="entry name" value="PheT/TilS domain"/>
    <property type="match status" value="1"/>
</dbReference>
<dbReference type="KEGG" id="mlt:VC82_2937"/>
<accession>A0A0D5YVX9</accession>
<dbReference type="STRING" id="516051.VC82_2937"/>
<keyword evidence="4 8" id="KW-0819">tRNA processing</keyword>
<comment type="catalytic activity">
    <reaction evidence="7 8">
        <text>cytidine(34) in tRNA(Ile2) + L-lysine + ATP = lysidine(34) in tRNA(Ile2) + AMP + diphosphate + H(+)</text>
        <dbReference type="Rhea" id="RHEA:43744"/>
        <dbReference type="Rhea" id="RHEA-COMP:10625"/>
        <dbReference type="Rhea" id="RHEA-COMP:10670"/>
        <dbReference type="ChEBI" id="CHEBI:15378"/>
        <dbReference type="ChEBI" id="CHEBI:30616"/>
        <dbReference type="ChEBI" id="CHEBI:32551"/>
        <dbReference type="ChEBI" id="CHEBI:33019"/>
        <dbReference type="ChEBI" id="CHEBI:82748"/>
        <dbReference type="ChEBI" id="CHEBI:83665"/>
        <dbReference type="ChEBI" id="CHEBI:456215"/>
        <dbReference type="EC" id="6.3.4.19"/>
    </reaction>
</comment>
<dbReference type="HAMAP" id="MF_01161">
    <property type="entry name" value="tRNA_Ile_lys_synt"/>
    <property type="match status" value="1"/>
</dbReference>
<dbReference type="GO" id="GO:0032267">
    <property type="term" value="F:tRNA(Ile)-lysidine synthase activity"/>
    <property type="evidence" value="ECO:0007669"/>
    <property type="project" value="UniProtKB-EC"/>
</dbReference>
<evidence type="ECO:0000256" key="2">
    <source>
        <dbReference type="ARBA" id="ARBA00022490"/>
    </source>
</evidence>
<dbReference type="InterPro" id="IPR012796">
    <property type="entry name" value="Lysidine-tRNA-synth_C"/>
</dbReference>
<name>A0A0D5YVX9_9FLAO</name>
<sequence length="419" mass="48002">MLEDDFLLACSGGVDSVVLAHLCQALKMDFSLVHCNFKLRGKDSDGDQRFVEELAHRLNKPFLVRAFDTLGYINQHGGSVQMAARELRYAWFSELLQNKEGAYVLTAHHADDDLETFLINLARGTGIDGLTGIPEQNGGVVRPLLPFCRNDIVGYAKKNGIAWREDRSNTDTKYLRNKIRYQLIGGLKELHPTFLENFQRTQEHLSDSSALLKSYKAKLQKELFEKSGDTVRIQISALKKLEPQGAHLHLILGDYGFTEWNNVLELLNAMSGKQVVSATHRLVKDREHLLLSVKAEKDDAKYEIGEDQRVVEHPIKLRICQVDKITPEPPNVLYVDKETLNYPLLLRKWQKGDYFYPFGMKGKKKVSKFFKDEKMDILAKQKQWLLCSGNQIVWVIGKRADNRFKVTPKTREILKFTLL</sequence>
<evidence type="ECO:0000256" key="7">
    <source>
        <dbReference type="ARBA" id="ARBA00048539"/>
    </source>
</evidence>
<keyword evidence="5 8" id="KW-0547">Nucleotide-binding</keyword>
<reference evidence="10 11" key="1">
    <citation type="submission" date="2015-03" db="EMBL/GenBank/DDBJ databases">
        <title>Complete genome sequence of Muricauda lutaonensis CC-HSB-11T, isolated from a coastal hot spring.</title>
        <authorList>
            <person name="Kim K.M."/>
        </authorList>
    </citation>
    <scope>NUCLEOTIDE SEQUENCE [LARGE SCALE GENOMIC DNA]</scope>
    <source>
        <strain evidence="10 11">CC-HSB-11</strain>
    </source>
</reference>
<comment type="function">
    <text evidence="8">Ligates lysine onto the cytidine present at position 34 of the AUA codon-specific tRNA(Ile) that contains the anticodon CAU, in an ATP-dependent manner. Cytidine is converted to lysidine, thus changing the amino acid specificity of the tRNA from methionine to isoleucine.</text>
</comment>
<dbReference type="CDD" id="cd01992">
    <property type="entry name" value="TilS_N"/>
    <property type="match status" value="1"/>
</dbReference>
<dbReference type="Pfam" id="PF01171">
    <property type="entry name" value="ATP_bind_3"/>
    <property type="match status" value="1"/>
</dbReference>
<dbReference type="GO" id="GO:0005524">
    <property type="term" value="F:ATP binding"/>
    <property type="evidence" value="ECO:0007669"/>
    <property type="project" value="UniProtKB-UniRule"/>
</dbReference>
<comment type="similarity">
    <text evidence="8">Belongs to the tRNA(Ile)-lysidine synthase family.</text>
</comment>
<dbReference type="Gene3D" id="3.40.50.620">
    <property type="entry name" value="HUPs"/>
    <property type="match status" value="1"/>
</dbReference>
<evidence type="ECO:0000259" key="9">
    <source>
        <dbReference type="SMART" id="SM00977"/>
    </source>
</evidence>
<evidence type="ECO:0000256" key="8">
    <source>
        <dbReference type="HAMAP-Rule" id="MF_01161"/>
    </source>
</evidence>
<keyword evidence="2 8" id="KW-0963">Cytoplasm</keyword>
<dbReference type="GO" id="GO:0006400">
    <property type="term" value="P:tRNA modification"/>
    <property type="evidence" value="ECO:0007669"/>
    <property type="project" value="UniProtKB-UniRule"/>
</dbReference>
<dbReference type="SMART" id="SM00977">
    <property type="entry name" value="TilS_C"/>
    <property type="match status" value="1"/>
</dbReference>
<dbReference type="GO" id="GO:0005737">
    <property type="term" value="C:cytoplasm"/>
    <property type="evidence" value="ECO:0007669"/>
    <property type="project" value="UniProtKB-SubCell"/>
</dbReference>
<keyword evidence="3 8" id="KW-0436">Ligase</keyword>
<dbReference type="SUPFAM" id="SSF52402">
    <property type="entry name" value="Adenine nucleotide alpha hydrolases-like"/>
    <property type="match status" value="1"/>
</dbReference>
<evidence type="ECO:0000313" key="10">
    <source>
        <dbReference type="EMBL" id="AKA36482.1"/>
    </source>
</evidence>
<evidence type="ECO:0000256" key="6">
    <source>
        <dbReference type="ARBA" id="ARBA00022840"/>
    </source>
</evidence>
<evidence type="ECO:0000256" key="3">
    <source>
        <dbReference type="ARBA" id="ARBA00022598"/>
    </source>
</evidence>
<dbReference type="EC" id="6.3.4.19" evidence="8"/>
<dbReference type="InterPro" id="IPR014729">
    <property type="entry name" value="Rossmann-like_a/b/a_fold"/>
</dbReference>
<dbReference type="InterPro" id="IPR011063">
    <property type="entry name" value="TilS/TtcA_N"/>
</dbReference>
<dbReference type="NCBIfam" id="TIGR02433">
    <property type="entry name" value="lysidine_TilS_C"/>
    <property type="match status" value="1"/>
</dbReference>
<organism evidence="10 11">
    <name type="scientific">Flagellimonas lutaonensis</name>
    <dbReference type="NCBI Taxonomy" id="516051"/>
    <lineage>
        <taxon>Bacteria</taxon>
        <taxon>Pseudomonadati</taxon>
        <taxon>Bacteroidota</taxon>
        <taxon>Flavobacteriia</taxon>
        <taxon>Flavobacteriales</taxon>
        <taxon>Flavobacteriaceae</taxon>
        <taxon>Flagellimonas</taxon>
    </lineage>
</organism>
<dbReference type="HOGENOM" id="CLU_018869_0_1_10"/>
<comment type="domain">
    <text evidence="8">The N-terminal region contains the highly conserved SGGXDS motif, predicted to be a P-loop motif involved in ATP binding.</text>
</comment>
<feature type="binding site" evidence="8">
    <location>
        <begin position="11"/>
        <end position="16"/>
    </location>
    <ligand>
        <name>ATP</name>
        <dbReference type="ChEBI" id="CHEBI:30616"/>
    </ligand>
</feature>
<keyword evidence="6 8" id="KW-0067">ATP-binding</keyword>
<evidence type="ECO:0000256" key="1">
    <source>
        <dbReference type="ARBA" id="ARBA00004496"/>
    </source>
</evidence>
<evidence type="ECO:0000256" key="4">
    <source>
        <dbReference type="ARBA" id="ARBA00022694"/>
    </source>
</evidence>
<dbReference type="NCBIfam" id="TIGR02432">
    <property type="entry name" value="lysidine_TilS_N"/>
    <property type="match status" value="1"/>
</dbReference>
<feature type="domain" description="Lysidine-tRNA(Ile) synthetase C-terminal" evidence="9">
    <location>
        <begin position="344"/>
        <end position="416"/>
    </location>
</feature>
<dbReference type="PANTHER" id="PTHR43033">
    <property type="entry name" value="TRNA(ILE)-LYSIDINE SYNTHASE-RELATED"/>
    <property type="match status" value="1"/>
</dbReference>
<keyword evidence="11" id="KW-1185">Reference proteome</keyword>
<proteinExistence type="inferred from homology"/>